<dbReference type="eggNOG" id="COG2205">
    <property type="taxonomic scope" value="Bacteria"/>
</dbReference>
<evidence type="ECO:0000256" key="4">
    <source>
        <dbReference type="ARBA" id="ARBA00022553"/>
    </source>
</evidence>
<dbReference type="SMART" id="SM00388">
    <property type="entry name" value="HisKA"/>
    <property type="match status" value="1"/>
</dbReference>
<dbReference type="InterPro" id="IPR005467">
    <property type="entry name" value="His_kinase_dom"/>
</dbReference>
<evidence type="ECO:0000256" key="1">
    <source>
        <dbReference type="ARBA" id="ARBA00000085"/>
    </source>
</evidence>
<evidence type="ECO:0000256" key="7">
    <source>
        <dbReference type="ARBA" id="ARBA00023012"/>
    </source>
</evidence>
<accession>W7UHH0</accession>
<evidence type="ECO:0000259" key="8">
    <source>
        <dbReference type="PROSITE" id="PS50109"/>
    </source>
</evidence>
<dbReference type="GO" id="GO:0016036">
    <property type="term" value="P:cellular response to phosphate starvation"/>
    <property type="evidence" value="ECO:0007669"/>
    <property type="project" value="TreeGrafter"/>
</dbReference>
<dbReference type="EC" id="2.7.13.3" evidence="3"/>
<evidence type="ECO:0000256" key="5">
    <source>
        <dbReference type="ARBA" id="ARBA00022679"/>
    </source>
</evidence>
<dbReference type="Pfam" id="PF00512">
    <property type="entry name" value="HisKA"/>
    <property type="match status" value="1"/>
</dbReference>
<dbReference type="SUPFAM" id="SSF55874">
    <property type="entry name" value="ATPase domain of HSP90 chaperone/DNA topoisomerase II/histidine kinase"/>
    <property type="match status" value="1"/>
</dbReference>
<keyword evidence="10" id="KW-1185">Reference proteome</keyword>
<dbReference type="GO" id="GO:0005886">
    <property type="term" value="C:plasma membrane"/>
    <property type="evidence" value="ECO:0007669"/>
    <property type="project" value="TreeGrafter"/>
</dbReference>
<feature type="domain" description="Histidine kinase" evidence="8">
    <location>
        <begin position="88"/>
        <end position="290"/>
    </location>
</feature>
<keyword evidence="5" id="KW-0808">Transferase</keyword>
<reference evidence="9 10" key="1">
    <citation type="journal article" date="2014" name="PLoS ONE">
        <title>Rumen cellulosomics: divergent fiber-degrading strategies revealed by comparative genome-wide analysis of six ruminococcal strains.</title>
        <authorList>
            <person name="Dassa B."/>
            <person name="Borovok I."/>
            <person name="Ruimy-Israeli V."/>
            <person name="Lamed R."/>
            <person name="Flint H.J."/>
            <person name="Duncan S.H."/>
            <person name="Henrissat B."/>
            <person name="Coutinho P."/>
            <person name="Morrison M."/>
            <person name="Mosoni P."/>
            <person name="Yeoman C.J."/>
            <person name="White B.A."/>
            <person name="Bayer E.A."/>
        </authorList>
    </citation>
    <scope>NUCLEOTIDE SEQUENCE [LARGE SCALE GENOMIC DNA]</scope>
    <source>
        <strain evidence="9 10">007c</strain>
    </source>
</reference>
<dbReference type="Proteomes" id="UP000019365">
    <property type="component" value="Unassembled WGS sequence"/>
</dbReference>
<dbReference type="InterPro" id="IPR036097">
    <property type="entry name" value="HisK_dim/P_sf"/>
</dbReference>
<proteinExistence type="predicted"/>
<dbReference type="InterPro" id="IPR050351">
    <property type="entry name" value="BphY/WalK/GraS-like"/>
</dbReference>
<organism evidence="9 10">
    <name type="scientific">Ruminococcus flavefaciens 007c</name>
    <dbReference type="NCBI Taxonomy" id="1341157"/>
    <lineage>
        <taxon>Bacteria</taxon>
        <taxon>Bacillati</taxon>
        <taxon>Bacillota</taxon>
        <taxon>Clostridia</taxon>
        <taxon>Eubacteriales</taxon>
        <taxon>Oscillospiraceae</taxon>
        <taxon>Ruminococcus</taxon>
    </lineage>
</organism>
<keyword evidence="7" id="KW-0902">Two-component regulatory system</keyword>
<evidence type="ECO:0000256" key="6">
    <source>
        <dbReference type="ARBA" id="ARBA00022777"/>
    </source>
</evidence>
<dbReference type="CDD" id="cd00082">
    <property type="entry name" value="HisKA"/>
    <property type="match status" value="1"/>
</dbReference>
<dbReference type="PANTHER" id="PTHR45453:SF1">
    <property type="entry name" value="PHOSPHATE REGULON SENSOR PROTEIN PHOR"/>
    <property type="match status" value="1"/>
</dbReference>
<dbReference type="EMBL" id="ATAX01000025">
    <property type="protein sequence ID" value="EWM53418.1"/>
    <property type="molecule type" value="Genomic_DNA"/>
</dbReference>
<dbReference type="Pfam" id="PF02518">
    <property type="entry name" value="HATPase_c"/>
    <property type="match status" value="1"/>
</dbReference>
<dbReference type="SMART" id="SM00387">
    <property type="entry name" value="HATPase_c"/>
    <property type="match status" value="1"/>
</dbReference>
<dbReference type="PROSITE" id="PS50109">
    <property type="entry name" value="HIS_KIN"/>
    <property type="match status" value="1"/>
</dbReference>
<keyword evidence="6" id="KW-0418">Kinase</keyword>
<evidence type="ECO:0000256" key="2">
    <source>
        <dbReference type="ARBA" id="ARBA00004370"/>
    </source>
</evidence>
<dbReference type="OrthoDB" id="335833at2"/>
<evidence type="ECO:0000313" key="9">
    <source>
        <dbReference type="EMBL" id="EWM53418.1"/>
    </source>
</evidence>
<dbReference type="InterPro" id="IPR004358">
    <property type="entry name" value="Sig_transdc_His_kin-like_C"/>
</dbReference>
<protein>
    <recommendedName>
        <fullName evidence="3">histidine kinase</fullName>
        <ecNumber evidence="3">2.7.13.3</ecNumber>
    </recommendedName>
</protein>
<comment type="caution">
    <text evidence="9">The sequence shown here is derived from an EMBL/GenBank/DDBJ whole genome shotgun (WGS) entry which is preliminary data.</text>
</comment>
<dbReference type="PATRIC" id="fig|1341157.4.peg.1822"/>
<evidence type="ECO:0000256" key="3">
    <source>
        <dbReference type="ARBA" id="ARBA00012438"/>
    </source>
</evidence>
<gene>
    <name evidence="9" type="ORF">RF007C_06950</name>
</gene>
<evidence type="ECO:0000313" key="10">
    <source>
        <dbReference type="Proteomes" id="UP000019365"/>
    </source>
</evidence>
<dbReference type="RefSeq" id="WP_037299263.1">
    <property type="nucleotide sequence ID" value="NZ_ATAX01000025.1"/>
</dbReference>
<dbReference type="PANTHER" id="PTHR45453">
    <property type="entry name" value="PHOSPHATE REGULON SENSOR PROTEIN PHOR"/>
    <property type="match status" value="1"/>
</dbReference>
<comment type="catalytic activity">
    <reaction evidence="1">
        <text>ATP + protein L-histidine = ADP + protein N-phospho-L-histidine.</text>
        <dbReference type="EC" id="2.7.13.3"/>
    </reaction>
</comment>
<dbReference type="SUPFAM" id="SSF47384">
    <property type="entry name" value="Homodimeric domain of signal transducing histidine kinase"/>
    <property type="match status" value="1"/>
</dbReference>
<sequence length="290" mass="32351">MVVLTVILGFLSALLIIKVTILRKTLKEIAESFSYCLKNDTNNRITVSSSDKQVKKLVAELNGELELLREEHHRFVQGDRELKNAVTNISHDLRTPLTAISGYLEMLRSEEKTPEVGRYLEIIGGRVEAMKQLTEELFSYSVIMSSEEKMNREEVVVNDALEESIAGYYSVLSEKGIVPDIDITDKKVIRDLDRSALSRVFSNLINNAVKYSDGDLSISLSTDGIVKFSNSASGLTSVQVDKLFDRFYTVEAARNSTGLGLSIARTLIEQMDGSISAQFDNNRLSITIKI</sequence>
<dbReference type="Gene3D" id="1.10.287.130">
    <property type="match status" value="1"/>
</dbReference>
<dbReference type="GO" id="GO:0004721">
    <property type="term" value="F:phosphoprotein phosphatase activity"/>
    <property type="evidence" value="ECO:0007669"/>
    <property type="project" value="TreeGrafter"/>
</dbReference>
<dbReference type="AlphaFoldDB" id="W7UHH0"/>
<name>W7UHH0_RUMFL</name>
<dbReference type="PRINTS" id="PR00344">
    <property type="entry name" value="BCTRLSENSOR"/>
</dbReference>
<dbReference type="InterPro" id="IPR003594">
    <property type="entry name" value="HATPase_dom"/>
</dbReference>
<keyword evidence="4" id="KW-0597">Phosphoprotein</keyword>
<dbReference type="InterPro" id="IPR036890">
    <property type="entry name" value="HATPase_C_sf"/>
</dbReference>
<comment type="subcellular location">
    <subcellularLocation>
        <location evidence="2">Membrane</location>
    </subcellularLocation>
</comment>
<dbReference type="InterPro" id="IPR003661">
    <property type="entry name" value="HisK_dim/P_dom"/>
</dbReference>
<dbReference type="GO" id="GO:0000155">
    <property type="term" value="F:phosphorelay sensor kinase activity"/>
    <property type="evidence" value="ECO:0007669"/>
    <property type="project" value="InterPro"/>
</dbReference>
<dbReference type="Gene3D" id="3.30.565.10">
    <property type="entry name" value="Histidine kinase-like ATPase, C-terminal domain"/>
    <property type="match status" value="1"/>
</dbReference>